<dbReference type="RefSeq" id="WP_076556958.1">
    <property type="nucleotide sequence ID" value="NZ_FTOC01000002.1"/>
</dbReference>
<dbReference type="PANTHER" id="PTHR41878:SF1">
    <property type="entry name" value="TNPR PROTEIN"/>
    <property type="match status" value="1"/>
</dbReference>
<dbReference type="InterPro" id="IPR054216">
    <property type="entry name" value="DUF6930"/>
</dbReference>
<reference evidence="5" key="1">
    <citation type="submission" date="2017-01" db="EMBL/GenBank/DDBJ databases">
        <authorList>
            <person name="Varghese N."/>
            <person name="Submissions S."/>
        </authorList>
    </citation>
    <scope>NUCLEOTIDE SEQUENCE [LARGE SCALE GENOMIC DNA]</scope>
    <source>
        <strain evidence="5">DSM 23127</strain>
    </source>
</reference>
<dbReference type="Pfam" id="PF23988">
    <property type="entry name" value="DUF7309"/>
    <property type="match status" value="1"/>
</dbReference>
<dbReference type="Pfam" id="PF22007">
    <property type="entry name" value="DUF6930"/>
    <property type="match status" value="1"/>
</dbReference>
<accession>A0A1N7IRK0</accession>
<evidence type="ECO:0000259" key="3">
    <source>
        <dbReference type="Pfam" id="PF23988"/>
    </source>
</evidence>
<feature type="domain" description="Plasmid pRiA4b Orf3-like" evidence="1">
    <location>
        <begin position="2"/>
        <end position="129"/>
    </location>
</feature>
<evidence type="ECO:0000313" key="4">
    <source>
        <dbReference type="EMBL" id="SIS39712.1"/>
    </source>
</evidence>
<name>A0A1N7IRK0_9BACI</name>
<keyword evidence="5" id="KW-1185">Reference proteome</keyword>
<dbReference type="PANTHER" id="PTHR41878">
    <property type="entry name" value="LEXA REPRESSOR-RELATED"/>
    <property type="match status" value="1"/>
</dbReference>
<feature type="domain" description="DUF7309" evidence="3">
    <location>
        <begin position="141"/>
        <end position="291"/>
    </location>
</feature>
<dbReference type="InterPro" id="IPR024047">
    <property type="entry name" value="MM3350-like_sf"/>
</dbReference>
<dbReference type="Pfam" id="PF07929">
    <property type="entry name" value="PRiA4_ORF3"/>
    <property type="match status" value="1"/>
</dbReference>
<dbReference type="OrthoDB" id="9801392at2"/>
<dbReference type="InterPro" id="IPR055733">
    <property type="entry name" value="DUF7309"/>
</dbReference>
<evidence type="ECO:0000259" key="2">
    <source>
        <dbReference type="Pfam" id="PF22007"/>
    </source>
</evidence>
<evidence type="ECO:0000259" key="1">
    <source>
        <dbReference type="Pfam" id="PF07929"/>
    </source>
</evidence>
<dbReference type="InterPro" id="IPR012912">
    <property type="entry name" value="Plasmid_pRiA4b_Orf3-like"/>
</dbReference>
<proteinExistence type="predicted"/>
<feature type="domain" description="DUF6930" evidence="2">
    <location>
        <begin position="338"/>
        <end position="456"/>
    </location>
</feature>
<dbReference type="Gene3D" id="3.10.290.30">
    <property type="entry name" value="MM3350-like"/>
    <property type="match status" value="1"/>
</dbReference>
<organism evidence="4 5">
    <name type="scientific">Salimicrobium flavidum</name>
    <dbReference type="NCBI Taxonomy" id="570947"/>
    <lineage>
        <taxon>Bacteria</taxon>
        <taxon>Bacillati</taxon>
        <taxon>Bacillota</taxon>
        <taxon>Bacilli</taxon>
        <taxon>Bacillales</taxon>
        <taxon>Bacillaceae</taxon>
        <taxon>Salimicrobium</taxon>
    </lineage>
</organism>
<dbReference type="SUPFAM" id="SSF159941">
    <property type="entry name" value="MM3350-like"/>
    <property type="match status" value="1"/>
</dbReference>
<protein>
    <submittedName>
        <fullName evidence="4">PRiA4b ORF-3-like protein</fullName>
    </submittedName>
</protein>
<sequence length="461" mass="53598">MIYILRITLQDVENKVERVIHIDEEEDFAMLHEAIRESFEWSDTHLHQFMIGRKRIMPIFDPDEFKGENVKDEEEALLLDYLRVGESIDYIYDLGDWWGHKILVEDKREGPLTGSYLIEETIGEAPDEDSMILEEEDSPVWESLITLAKEFKQKKPWKKYTDEQIIVLEIPWMNQLVFCSVLGGGGYEFGLAVYIGEDGLNVLEGTVEGTIEPEDVPFVQRSILISFSDRDELEQEDYQLLKDNGFTFRGKKQWPMFRSFRPGFFPWFIDEEEAEIAAYALDKVLDVRSRNLHIPSYEEPHWYANLISGNEFIDTTISPEEYQDGEMRPMILSEFEEKRIRKEKKVLDMQLVIGTFTFHEPVEGGDTRPFYPEVFVAVDEQGEGILYNDTFPPDDLAFRAQYAFLETIKQLGGVPASVKLQVSEATYGLLPLLEKLGIPYEEEISIPVIKEVEEFMKQMDV</sequence>
<dbReference type="Proteomes" id="UP000187608">
    <property type="component" value="Unassembled WGS sequence"/>
</dbReference>
<evidence type="ECO:0000313" key="5">
    <source>
        <dbReference type="Proteomes" id="UP000187608"/>
    </source>
</evidence>
<dbReference type="AlphaFoldDB" id="A0A1N7IRK0"/>
<gene>
    <name evidence="4" type="ORF">SAMN05421687_10239</name>
</gene>
<dbReference type="EMBL" id="FTOC01000002">
    <property type="protein sequence ID" value="SIS39712.1"/>
    <property type="molecule type" value="Genomic_DNA"/>
</dbReference>
<dbReference type="STRING" id="570947.SAMN05421687_10239"/>